<comment type="caution">
    <text evidence="1">The sequence shown here is derived from an EMBL/GenBank/DDBJ whole genome shotgun (WGS) entry which is preliminary data.</text>
</comment>
<dbReference type="InterPro" id="IPR021109">
    <property type="entry name" value="Peptidase_aspartic_dom_sf"/>
</dbReference>
<dbReference type="PANTHER" id="PTHR33067">
    <property type="entry name" value="RNA-DIRECTED DNA POLYMERASE-RELATED"/>
    <property type="match status" value="1"/>
</dbReference>
<evidence type="ECO:0000313" key="1">
    <source>
        <dbReference type="EMBL" id="KAK8999702.1"/>
    </source>
</evidence>
<accession>A0ABR2QG92</accession>
<organism evidence="1 2">
    <name type="scientific">Hibiscus sabdariffa</name>
    <name type="common">roselle</name>
    <dbReference type="NCBI Taxonomy" id="183260"/>
    <lineage>
        <taxon>Eukaryota</taxon>
        <taxon>Viridiplantae</taxon>
        <taxon>Streptophyta</taxon>
        <taxon>Embryophyta</taxon>
        <taxon>Tracheophyta</taxon>
        <taxon>Spermatophyta</taxon>
        <taxon>Magnoliopsida</taxon>
        <taxon>eudicotyledons</taxon>
        <taxon>Gunneridae</taxon>
        <taxon>Pentapetalae</taxon>
        <taxon>rosids</taxon>
        <taxon>malvids</taxon>
        <taxon>Malvales</taxon>
        <taxon>Malvaceae</taxon>
        <taxon>Malvoideae</taxon>
        <taxon>Hibiscus</taxon>
    </lineage>
</organism>
<reference evidence="1 2" key="1">
    <citation type="journal article" date="2024" name="G3 (Bethesda)">
        <title>Genome assembly of Hibiscus sabdariffa L. provides insights into metabolisms of medicinal natural products.</title>
        <authorList>
            <person name="Kim T."/>
        </authorList>
    </citation>
    <scope>NUCLEOTIDE SEQUENCE [LARGE SCALE GENOMIC DNA]</scope>
    <source>
        <strain evidence="1">TK-2024</strain>
        <tissue evidence="1">Old leaves</tissue>
    </source>
</reference>
<name>A0ABR2QG92_9ROSI</name>
<proteinExistence type="predicted"/>
<dbReference type="EMBL" id="JBBPBN010000039">
    <property type="protein sequence ID" value="KAK8999702.1"/>
    <property type="molecule type" value="Genomic_DNA"/>
</dbReference>
<sequence>MPNYAKFLKDMVSRKTRIGEFEIAAATEACLAIMHNKVPAKKTDPWSFTIPCSIGNHYSSKALCDPGASINLMHKSVFWKLGIGEAKPTTVMLQLADRSYVQPEGKIEYILVRVDKFIFPADFLILDCETDEHAPIILGRPFLATGRVLLDFEIGELVLRVNDQQVKINVFRTMKHPTDPEDCQAIEHGSDKYFESLNYSNKDSKIDKPSVEHPPKLELKPLPEKLKYAYLGDGKTLPVIISSKLQPEQEKQLI</sequence>
<dbReference type="CDD" id="cd00303">
    <property type="entry name" value="retropepsin_like"/>
    <property type="match status" value="1"/>
</dbReference>
<evidence type="ECO:0000313" key="2">
    <source>
        <dbReference type="Proteomes" id="UP001396334"/>
    </source>
</evidence>
<dbReference type="PANTHER" id="PTHR33067:SF32">
    <property type="entry name" value="ASPARTIC PEPTIDASE DDI1-TYPE DOMAIN-CONTAINING PROTEIN"/>
    <property type="match status" value="1"/>
</dbReference>
<gene>
    <name evidence="1" type="ORF">V6N11_065199</name>
</gene>
<protein>
    <submittedName>
        <fullName evidence="1">Uncharacterized protein</fullName>
    </submittedName>
</protein>
<keyword evidence="2" id="KW-1185">Reference proteome</keyword>
<dbReference type="Proteomes" id="UP001396334">
    <property type="component" value="Unassembled WGS sequence"/>
</dbReference>
<dbReference type="Gene3D" id="2.40.70.10">
    <property type="entry name" value="Acid Proteases"/>
    <property type="match status" value="1"/>
</dbReference>